<dbReference type="InterPro" id="IPR013154">
    <property type="entry name" value="ADH-like_N"/>
</dbReference>
<dbReference type="GO" id="GO:0051903">
    <property type="term" value="F:S-(hydroxymethyl)glutathione dehydrogenase [NAD(P)+] activity"/>
    <property type="evidence" value="ECO:0007669"/>
    <property type="project" value="TreeGrafter"/>
</dbReference>
<dbReference type="Pfam" id="PF08240">
    <property type="entry name" value="ADH_N"/>
    <property type="match status" value="1"/>
</dbReference>
<feature type="domain" description="Enoyl reductase (ER)" evidence="6">
    <location>
        <begin position="12"/>
        <end position="369"/>
    </location>
</feature>
<dbReference type="Pfam" id="PF00107">
    <property type="entry name" value="ADH_zinc_N"/>
    <property type="match status" value="1"/>
</dbReference>
<organism evidence="7 8">
    <name type="scientific">Dactylonectria macrodidyma</name>
    <dbReference type="NCBI Taxonomy" id="307937"/>
    <lineage>
        <taxon>Eukaryota</taxon>
        <taxon>Fungi</taxon>
        <taxon>Dikarya</taxon>
        <taxon>Ascomycota</taxon>
        <taxon>Pezizomycotina</taxon>
        <taxon>Sordariomycetes</taxon>
        <taxon>Hypocreomycetidae</taxon>
        <taxon>Hypocreales</taxon>
        <taxon>Nectriaceae</taxon>
        <taxon>Dactylonectria</taxon>
    </lineage>
</organism>
<dbReference type="Gene3D" id="3.40.50.720">
    <property type="entry name" value="NAD(P)-binding Rossmann-like Domain"/>
    <property type="match status" value="1"/>
</dbReference>
<dbReference type="InterPro" id="IPR020843">
    <property type="entry name" value="ER"/>
</dbReference>
<keyword evidence="3" id="KW-0560">Oxidoreductase</keyword>
<name>A0A9P9EQM0_9HYPO</name>
<dbReference type="Gene3D" id="3.90.180.10">
    <property type="entry name" value="Medium-chain alcohol dehydrogenases, catalytic domain"/>
    <property type="match status" value="1"/>
</dbReference>
<dbReference type="InterPro" id="IPR011032">
    <property type="entry name" value="GroES-like_sf"/>
</dbReference>
<dbReference type="PROSITE" id="PS00059">
    <property type="entry name" value="ADH_ZINC"/>
    <property type="match status" value="1"/>
</dbReference>
<evidence type="ECO:0000313" key="8">
    <source>
        <dbReference type="Proteomes" id="UP000738349"/>
    </source>
</evidence>
<dbReference type="GO" id="GO:0008270">
    <property type="term" value="F:zinc ion binding"/>
    <property type="evidence" value="ECO:0007669"/>
    <property type="project" value="InterPro"/>
</dbReference>
<dbReference type="GO" id="GO:0005829">
    <property type="term" value="C:cytosol"/>
    <property type="evidence" value="ECO:0007669"/>
    <property type="project" value="TreeGrafter"/>
</dbReference>
<dbReference type="InterPro" id="IPR002328">
    <property type="entry name" value="ADH_Zn_CS"/>
</dbReference>
<accession>A0A9P9EQM0</accession>
<dbReference type="SUPFAM" id="SSF50129">
    <property type="entry name" value="GroES-like"/>
    <property type="match status" value="1"/>
</dbReference>
<reference evidence="7" key="1">
    <citation type="journal article" date="2021" name="Nat. Commun.">
        <title>Genetic determinants of endophytism in the Arabidopsis root mycobiome.</title>
        <authorList>
            <person name="Mesny F."/>
            <person name="Miyauchi S."/>
            <person name="Thiergart T."/>
            <person name="Pickel B."/>
            <person name="Atanasova L."/>
            <person name="Karlsson M."/>
            <person name="Huettel B."/>
            <person name="Barry K.W."/>
            <person name="Haridas S."/>
            <person name="Chen C."/>
            <person name="Bauer D."/>
            <person name="Andreopoulos W."/>
            <person name="Pangilinan J."/>
            <person name="LaButti K."/>
            <person name="Riley R."/>
            <person name="Lipzen A."/>
            <person name="Clum A."/>
            <person name="Drula E."/>
            <person name="Henrissat B."/>
            <person name="Kohler A."/>
            <person name="Grigoriev I.V."/>
            <person name="Martin F.M."/>
            <person name="Hacquard S."/>
        </authorList>
    </citation>
    <scope>NUCLEOTIDE SEQUENCE</scope>
    <source>
        <strain evidence="7">MPI-CAGE-AT-0147</strain>
    </source>
</reference>
<dbReference type="GO" id="GO:0046294">
    <property type="term" value="P:formaldehyde catabolic process"/>
    <property type="evidence" value="ECO:0007669"/>
    <property type="project" value="TreeGrafter"/>
</dbReference>
<dbReference type="InterPro" id="IPR036291">
    <property type="entry name" value="NAD(P)-bd_dom_sf"/>
</dbReference>
<comment type="caution">
    <text evidence="7">The sequence shown here is derived from an EMBL/GenBank/DDBJ whole genome shotgun (WGS) entry which is preliminary data.</text>
</comment>
<evidence type="ECO:0000313" key="7">
    <source>
        <dbReference type="EMBL" id="KAH7141794.1"/>
    </source>
</evidence>
<dbReference type="PANTHER" id="PTHR43880:SF12">
    <property type="entry name" value="ALCOHOL DEHYDROGENASE CLASS-3"/>
    <property type="match status" value="1"/>
</dbReference>
<evidence type="ECO:0000256" key="2">
    <source>
        <dbReference type="ARBA" id="ARBA00022833"/>
    </source>
</evidence>
<dbReference type="CDD" id="cd08278">
    <property type="entry name" value="benzyl_alcohol_DH"/>
    <property type="match status" value="1"/>
</dbReference>
<sequence>MLTNALVVDAPGSPFVHRQVTVEDEPRDDEVMVEMRATGLCHTDLNFSKESSIPNLFPAVLGHEGAGIVLKAGAKVTKTVPGDHVVLTYSSCGDCKYCCKKESSYCYDFEKANFGPGRMDGTKSYSLPSGPVTSHFFGQSSFARHAIVAESGLIRVDKALPLEKLAPLGCGIMTGAGAVLNVMQPKSDWIVCVAGAGAVGLAAIMALKLLPSPPSLVIAIDVVSRRLELAKQYGVTKTIDSSEAVDLKKALLDATEGKGVDGSIDTTGRPEVVKALLQASAPRGTVIQVGVGSLTAEVSTGLFETVNSGRVYRGCAMGSCYPQEFIPQLIRAWESGRFPFTDITTHYPAQNIETAIQNVRSGNIIKAVLMWEEEKGGIS</sequence>
<dbReference type="AlphaFoldDB" id="A0A9P9EQM0"/>
<keyword evidence="1 5" id="KW-0479">Metal-binding</keyword>
<dbReference type="PANTHER" id="PTHR43880">
    <property type="entry name" value="ALCOHOL DEHYDROGENASE"/>
    <property type="match status" value="1"/>
</dbReference>
<dbReference type="SMART" id="SM00829">
    <property type="entry name" value="PKS_ER"/>
    <property type="match status" value="1"/>
</dbReference>
<dbReference type="OrthoDB" id="1560166at2759"/>
<dbReference type="Proteomes" id="UP000738349">
    <property type="component" value="Unassembled WGS sequence"/>
</dbReference>
<evidence type="ECO:0000256" key="1">
    <source>
        <dbReference type="ARBA" id="ARBA00022723"/>
    </source>
</evidence>
<gene>
    <name evidence="7" type="ORF">EDB81DRAFT_654340</name>
</gene>
<protein>
    <submittedName>
        <fullName evidence="7">Aryl-alcohol dehydrogenase</fullName>
    </submittedName>
</protein>
<evidence type="ECO:0000259" key="6">
    <source>
        <dbReference type="SMART" id="SM00829"/>
    </source>
</evidence>
<keyword evidence="4" id="KW-0520">NAD</keyword>
<dbReference type="InterPro" id="IPR013149">
    <property type="entry name" value="ADH-like_C"/>
</dbReference>
<evidence type="ECO:0000256" key="5">
    <source>
        <dbReference type="RuleBase" id="RU361277"/>
    </source>
</evidence>
<proteinExistence type="inferred from homology"/>
<evidence type="ECO:0000256" key="4">
    <source>
        <dbReference type="ARBA" id="ARBA00023027"/>
    </source>
</evidence>
<evidence type="ECO:0000256" key="3">
    <source>
        <dbReference type="ARBA" id="ARBA00023002"/>
    </source>
</evidence>
<comment type="similarity">
    <text evidence="5">Belongs to the zinc-containing alcohol dehydrogenase family.</text>
</comment>
<comment type="cofactor">
    <cofactor evidence="5">
        <name>Zn(2+)</name>
        <dbReference type="ChEBI" id="CHEBI:29105"/>
    </cofactor>
</comment>
<keyword evidence="2 5" id="KW-0862">Zinc</keyword>
<dbReference type="SUPFAM" id="SSF51735">
    <property type="entry name" value="NAD(P)-binding Rossmann-fold domains"/>
    <property type="match status" value="1"/>
</dbReference>
<keyword evidence="8" id="KW-1185">Reference proteome</keyword>
<dbReference type="EMBL" id="JAGMUV010000010">
    <property type="protein sequence ID" value="KAH7141794.1"/>
    <property type="molecule type" value="Genomic_DNA"/>
</dbReference>